<dbReference type="OrthoDB" id="9812295at2"/>
<dbReference type="PANTHER" id="PTHR30543:SF21">
    <property type="entry name" value="NAD(P)H-DEPENDENT FMN REDUCTASE LOT6"/>
    <property type="match status" value="1"/>
</dbReference>
<accession>A0A2N9W2G7</accession>
<dbReference type="AlphaFoldDB" id="A0A2N9W2G7"/>
<dbReference type="Proteomes" id="UP000232163">
    <property type="component" value="Unassembled WGS sequence"/>
</dbReference>
<dbReference type="GO" id="GO:0016491">
    <property type="term" value="F:oxidoreductase activity"/>
    <property type="evidence" value="ECO:0007669"/>
    <property type="project" value="InterPro"/>
</dbReference>
<dbReference type="Gene3D" id="3.40.50.360">
    <property type="match status" value="1"/>
</dbReference>
<dbReference type="EMBL" id="MZMT01000014">
    <property type="protein sequence ID" value="PIO45935.1"/>
    <property type="molecule type" value="Genomic_DNA"/>
</dbReference>
<reference evidence="2 3" key="1">
    <citation type="journal article" date="2017" name="Int J Environ Stud">
        <title>Does the Miocene-Pliocene relict legume Oxytropis triphylla form nitrogen-fixing nodules with a combination of bacterial strains?</title>
        <authorList>
            <person name="Safronova V."/>
            <person name="Belimov A."/>
            <person name="Sazanova A."/>
            <person name="Kuznetsova I."/>
            <person name="Popova J."/>
            <person name="Andronov E."/>
            <person name="Verkhozina A."/>
            <person name="Tikhonovich I."/>
        </authorList>
    </citation>
    <scope>NUCLEOTIDE SEQUENCE [LARGE SCALE GENOMIC DNA]</scope>
    <source>
        <strain evidence="2 3">Tri-38</strain>
    </source>
</reference>
<dbReference type="GO" id="GO:0005829">
    <property type="term" value="C:cytosol"/>
    <property type="evidence" value="ECO:0007669"/>
    <property type="project" value="TreeGrafter"/>
</dbReference>
<dbReference type="PANTHER" id="PTHR30543">
    <property type="entry name" value="CHROMATE REDUCTASE"/>
    <property type="match status" value="1"/>
</dbReference>
<dbReference type="RefSeq" id="WP_099998421.1">
    <property type="nucleotide sequence ID" value="NZ_CP017940.1"/>
</dbReference>
<dbReference type="SUPFAM" id="SSF52218">
    <property type="entry name" value="Flavoproteins"/>
    <property type="match status" value="1"/>
</dbReference>
<dbReference type="KEGG" id="pht:BLM14_05220"/>
<evidence type="ECO:0000313" key="3">
    <source>
        <dbReference type="Proteomes" id="UP000232163"/>
    </source>
</evidence>
<protein>
    <submittedName>
        <fullName evidence="2">NADPH-dependent FMN reductase</fullName>
    </submittedName>
</protein>
<dbReference type="Pfam" id="PF03358">
    <property type="entry name" value="FMN_red"/>
    <property type="match status" value="1"/>
</dbReference>
<evidence type="ECO:0000259" key="1">
    <source>
        <dbReference type="Pfam" id="PF03358"/>
    </source>
</evidence>
<keyword evidence="3" id="KW-1185">Reference proteome</keyword>
<name>A0A2N9W2G7_9HYPH</name>
<dbReference type="InterPro" id="IPR005025">
    <property type="entry name" value="FMN_Rdtase-like_dom"/>
</dbReference>
<dbReference type="InterPro" id="IPR050712">
    <property type="entry name" value="NAD(P)H-dep_reductase"/>
</dbReference>
<dbReference type="GO" id="GO:0010181">
    <property type="term" value="F:FMN binding"/>
    <property type="evidence" value="ECO:0007669"/>
    <property type="project" value="TreeGrafter"/>
</dbReference>
<dbReference type="InterPro" id="IPR029039">
    <property type="entry name" value="Flavoprotein-like_sf"/>
</dbReference>
<proteinExistence type="predicted"/>
<gene>
    <name evidence="2" type="ORF">B5P45_05215</name>
</gene>
<feature type="domain" description="NADPH-dependent FMN reductase-like" evidence="1">
    <location>
        <begin position="4"/>
        <end position="147"/>
    </location>
</feature>
<organism evidence="2 3">
    <name type="scientific">Phyllobacterium zundukense</name>
    <dbReference type="NCBI Taxonomy" id="1867719"/>
    <lineage>
        <taxon>Bacteria</taxon>
        <taxon>Pseudomonadati</taxon>
        <taxon>Pseudomonadota</taxon>
        <taxon>Alphaproteobacteria</taxon>
        <taxon>Hyphomicrobiales</taxon>
        <taxon>Phyllobacteriaceae</taxon>
        <taxon>Phyllobacterium</taxon>
    </lineage>
</organism>
<comment type="caution">
    <text evidence="2">The sequence shown here is derived from an EMBL/GenBank/DDBJ whole genome shotgun (WGS) entry which is preliminary data.</text>
</comment>
<evidence type="ECO:0000313" key="2">
    <source>
        <dbReference type="EMBL" id="PIO45935.1"/>
    </source>
</evidence>
<sequence length="189" mass="21070">MALKLNIIIASTRPGRGGPAVAKWFNEFARQDGRFDPVLVDLAEINLPIFDEPNHPRLKKYEHAHTRKWSEIVDSGDAYVFVTPEYDYFAPPPLTNAMIYLWQEWNYKPAGFVSYGGVSGGLRSVESVKGLMAGLRMVPIPEGVPVHSYQQYINDEGVFQPSESIVTSATNMLGELTKWAGALKQLRAA</sequence>